<accession>A0ABP9DQZ7</accession>
<dbReference type="Pfam" id="PF11776">
    <property type="entry name" value="RcnB"/>
    <property type="match status" value="1"/>
</dbReference>
<feature type="chain" id="PRO_5046218339" description="RcnB family protein" evidence="1">
    <location>
        <begin position="23"/>
        <end position="145"/>
    </location>
</feature>
<feature type="signal peptide" evidence="1">
    <location>
        <begin position="1"/>
        <end position="22"/>
    </location>
</feature>
<dbReference type="EMBL" id="BAABJY010000001">
    <property type="protein sequence ID" value="GAA4853708.1"/>
    <property type="molecule type" value="Genomic_DNA"/>
</dbReference>
<name>A0ABP9DQZ7_9GAMM</name>
<gene>
    <name evidence="2" type="ORF">GCM10023332_00940</name>
</gene>
<proteinExistence type="predicted"/>
<organism evidence="2 3">
    <name type="scientific">Luteimonas vadosa</name>
    <dbReference type="NCBI Taxonomy" id="1165507"/>
    <lineage>
        <taxon>Bacteria</taxon>
        <taxon>Pseudomonadati</taxon>
        <taxon>Pseudomonadota</taxon>
        <taxon>Gammaproteobacteria</taxon>
        <taxon>Lysobacterales</taxon>
        <taxon>Lysobacteraceae</taxon>
        <taxon>Luteimonas</taxon>
    </lineage>
</organism>
<dbReference type="InterPro" id="IPR024572">
    <property type="entry name" value="RcnB"/>
</dbReference>
<evidence type="ECO:0000313" key="2">
    <source>
        <dbReference type="EMBL" id="GAA4853708.1"/>
    </source>
</evidence>
<dbReference type="Gene3D" id="3.10.450.160">
    <property type="entry name" value="inner membrane protein cigr"/>
    <property type="match status" value="1"/>
</dbReference>
<comment type="caution">
    <text evidence="2">The sequence shown here is derived from an EMBL/GenBank/DDBJ whole genome shotgun (WGS) entry which is preliminary data.</text>
</comment>
<protein>
    <recommendedName>
        <fullName evidence="4">RcnB family protein</fullName>
    </recommendedName>
</protein>
<evidence type="ECO:0008006" key="4">
    <source>
        <dbReference type="Google" id="ProtNLM"/>
    </source>
</evidence>
<evidence type="ECO:0000256" key="1">
    <source>
        <dbReference type="SAM" id="SignalP"/>
    </source>
</evidence>
<reference evidence="3" key="1">
    <citation type="journal article" date="2019" name="Int. J. Syst. Evol. Microbiol.">
        <title>The Global Catalogue of Microorganisms (GCM) 10K type strain sequencing project: providing services to taxonomists for standard genome sequencing and annotation.</title>
        <authorList>
            <consortium name="The Broad Institute Genomics Platform"/>
            <consortium name="The Broad Institute Genome Sequencing Center for Infectious Disease"/>
            <person name="Wu L."/>
            <person name="Ma J."/>
        </authorList>
    </citation>
    <scope>NUCLEOTIDE SEQUENCE [LARGE SCALE GENOMIC DNA]</scope>
    <source>
        <strain evidence="3">JCM 18392</strain>
    </source>
</reference>
<dbReference type="RefSeq" id="WP_345293541.1">
    <property type="nucleotide sequence ID" value="NZ_BAABJY010000001.1"/>
</dbReference>
<evidence type="ECO:0000313" key="3">
    <source>
        <dbReference type="Proteomes" id="UP001501323"/>
    </source>
</evidence>
<sequence length="145" mass="15529">MPSVTRSALLVLLIVVALPATADGIEPARDPLHAHSHAGRQGVQVDVPGWRLPAARVLPPVGYTARPLPGDAPAHGGHPRHAPRWITGIRHDDPRHGPTWIVRDPGRFGLRMPPPGYYWRGDGRGSYLLVAAGTGVVAGVVRRRG</sequence>
<keyword evidence="1" id="KW-0732">Signal</keyword>
<dbReference type="Proteomes" id="UP001501323">
    <property type="component" value="Unassembled WGS sequence"/>
</dbReference>
<keyword evidence="3" id="KW-1185">Reference proteome</keyword>